<dbReference type="InterPro" id="IPR025047">
    <property type="entry name" value="DUF3986"/>
</dbReference>
<accession>A0A5S9MBW6</accession>
<evidence type="ECO:0000313" key="2">
    <source>
        <dbReference type="Proteomes" id="UP000464658"/>
    </source>
</evidence>
<dbReference type="EMBL" id="AP021906">
    <property type="protein sequence ID" value="BBP91010.1"/>
    <property type="molecule type" value="Genomic_DNA"/>
</dbReference>
<dbReference type="Pfam" id="PF13143">
    <property type="entry name" value="DUF3986"/>
    <property type="match status" value="1"/>
</dbReference>
<sequence length="53" mass="6198">MKVCTNERIHSLDESMHLHVGYDEQGCDYEGVFFKSLETGKWLLFFDQKKVTG</sequence>
<protein>
    <submittedName>
        <fullName evidence="1">Uncharacterized protein</fullName>
    </submittedName>
</protein>
<reference evidence="1 2" key="1">
    <citation type="submission" date="2019-12" db="EMBL/GenBank/DDBJ databases">
        <title>Full genome sequence of a Bacillus safensis strain isolated from commercially available natto in Indonesia.</title>
        <authorList>
            <person name="Yoshida M."/>
            <person name="Uomi M."/>
            <person name="Waturangi D."/>
            <person name="Ekaputri J.J."/>
            <person name="Setiamarga D.H.E."/>
        </authorList>
    </citation>
    <scope>NUCLEOTIDE SEQUENCE [LARGE SCALE GENOMIC DNA]</scope>
    <source>
        <strain evidence="1 2">IDN1</strain>
    </source>
</reference>
<dbReference type="Proteomes" id="UP000464658">
    <property type="component" value="Chromosome"/>
</dbReference>
<evidence type="ECO:0000313" key="1">
    <source>
        <dbReference type="EMBL" id="BBP91010.1"/>
    </source>
</evidence>
<gene>
    <name evidence="1" type="ORF">BsIDN1_46280</name>
</gene>
<organism evidence="1 2">
    <name type="scientific">Bacillus safensis</name>
    <dbReference type="NCBI Taxonomy" id="561879"/>
    <lineage>
        <taxon>Bacteria</taxon>
        <taxon>Bacillati</taxon>
        <taxon>Bacillota</taxon>
        <taxon>Bacilli</taxon>
        <taxon>Bacillales</taxon>
        <taxon>Bacillaceae</taxon>
        <taxon>Bacillus</taxon>
    </lineage>
</organism>
<dbReference type="AlphaFoldDB" id="A0A5S9MBW6"/>
<name>A0A5S9MBW6_BACIA</name>
<proteinExistence type="predicted"/>